<accession>A0A402CZ12</accession>
<dbReference type="EMBL" id="AP025739">
    <property type="protein sequence ID" value="BDI29571.1"/>
    <property type="molecule type" value="Genomic_DNA"/>
</dbReference>
<evidence type="ECO:0000313" key="1">
    <source>
        <dbReference type="EMBL" id="BDI29571.1"/>
    </source>
</evidence>
<dbReference type="InterPro" id="IPR001763">
    <property type="entry name" value="Rhodanese-like_dom"/>
</dbReference>
<dbReference type="OrthoDB" id="9800872at2"/>
<dbReference type="PANTHER" id="PTHR43031">
    <property type="entry name" value="FAD-DEPENDENT OXIDOREDUCTASE"/>
    <property type="match status" value="1"/>
</dbReference>
<keyword evidence="2" id="KW-1185">Reference proteome</keyword>
<dbReference type="PROSITE" id="PS50206">
    <property type="entry name" value="RHODANESE_3"/>
    <property type="match status" value="1"/>
</dbReference>
<dbReference type="AlphaFoldDB" id="A0A402CZ12"/>
<dbReference type="PANTHER" id="PTHR43031:SF1">
    <property type="entry name" value="PYRIDINE NUCLEOTIDE-DISULPHIDE OXIDOREDUCTASE"/>
    <property type="match status" value="1"/>
</dbReference>
<name>A0A402CZ12_9BACT</name>
<dbReference type="Gene3D" id="3.40.250.10">
    <property type="entry name" value="Rhodanese-like domain"/>
    <property type="match status" value="1"/>
</dbReference>
<dbReference type="Proteomes" id="UP000287394">
    <property type="component" value="Chromosome"/>
</dbReference>
<dbReference type="CDD" id="cd00158">
    <property type="entry name" value="RHOD"/>
    <property type="match status" value="1"/>
</dbReference>
<dbReference type="InterPro" id="IPR021309">
    <property type="entry name" value="YgaP-like_TM"/>
</dbReference>
<proteinExistence type="predicted"/>
<dbReference type="Pfam" id="PF11127">
    <property type="entry name" value="YgaP-like_TM"/>
    <property type="match status" value="1"/>
</dbReference>
<dbReference type="SMART" id="SM00450">
    <property type="entry name" value="RHOD"/>
    <property type="match status" value="1"/>
</dbReference>
<protein>
    <submittedName>
        <fullName evidence="1">Uncharacterized protein</fullName>
    </submittedName>
</protein>
<dbReference type="Gene3D" id="6.10.140.1340">
    <property type="match status" value="1"/>
</dbReference>
<gene>
    <name evidence="1" type="ORF">CCAX7_16220</name>
</gene>
<reference evidence="1 2" key="1">
    <citation type="journal article" date="2019" name="Int. J. Syst. Evol. Microbiol.">
        <title>Capsulimonas corticalis gen. nov., sp. nov., an aerobic capsulated bacterium, of a novel bacterial order, Capsulimonadales ord. nov., of the class Armatimonadia of the phylum Armatimonadetes.</title>
        <authorList>
            <person name="Li J."/>
            <person name="Kudo C."/>
            <person name="Tonouchi A."/>
        </authorList>
    </citation>
    <scope>NUCLEOTIDE SEQUENCE [LARGE SCALE GENOMIC DNA]</scope>
    <source>
        <strain evidence="1 2">AX-7</strain>
    </source>
</reference>
<dbReference type="Pfam" id="PF00581">
    <property type="entry name" value="Rhodanese"/>
    <property type="match status" value="1"/>
</dbReference>
<dbReference type="RefSeq" id="WP_119322557.1">
    <property type="nucleotide sequence ID" value="NZ_AP025739.1"/>
</dbReference>
<sequence length="181" mass="19433">MTLDPTRRTPATVTPEDACASIAHDGAYLLDVRGFDEFASGHASWAVCIPLADLERRASEIPSDRPVMLMCQSGRRSAMAAERLRALGMDNIVDVAGGFAAWERAGLPAIKQRGVIPLERQVRIAAGLLVFGFSILGFTVHTGFFAVSAAVGLMLALTGALGICPMMSFLKLLSWNRPMKN</sequence>
<dbReference type="InterPro" id="IPR036873">
    <property type="entry name" value="Rhodanese-like_dom_sf"/>
</dbReference>
<organism evidence="1 2">
    <name type="scientific">Capsulimonas corticalis</name>
    <dbReference type="NCBI Taxonomy" id="2219043"/>
    <lineage>
        <taxon>Bacteria</taxon>
        <taxon>Bacillati</taxon>
        <taxon>Armatimonadota</taxon>
        <taxon>Armatimonadia</taxon>
        <taxon>Capsulimonadales</taxon>
        <taxon>Capsulimonadaceae</taxon>
        <taxon>Capsulimonas</taxon>
    </lineage>
</organism>
<evidence type="ECO:0000313" key="2">
    <source>
        <dbReference type="Proteomes" id="UP000287394"/>
    </source>
</evidence>
<dbReference type="FunCoup" id="A0A402CZ12">
    <property type="interactions" value="38"/>
</dbReference>
<dbReference type="InterPro" id="IPR050229">
    <property type="entry name" value="GlpE_sulfurtransferase"/>
</dbReference>
<dbReference type="KEGG" id="ccot:CCAX7_16220"/>
<dbReference type="SUPFAM" id="SSF52821">
    <property type="entry name" value="Rhodanese/Cell cycle control phosphatase"/>
    <property type="match status" value="1"/>
</dbReference>